<reference evidence="1" key="1">
    <citation type="journal article" date="2023" name="Nat. Commun.">
        <title>Diploid and tetraploid genomes of Acorus and the evolution of monocots.</title>
        <authorList>
            <person name="Ma L."/>
            <person name="Liu K.W."/>
            <person name="Li Z."/>
            <person name="Hsiao Y.Y."/>
            <person name="Qi Y."/>
            <person name="Fu T."/>
            <person name="Tang G.D."/>
            <person name="Zhang D."/>
            <person name="Sun W.H."/>
            <person name="Liu D.K."/>
            <person name="Li Y."/>
            <person name="Chen G.Z."/>
            <person name="Liu X.D."/>
            <person name="Liao X.Y."/>
            <person name="Jiang Y.T."/>
            <person name="Yu X."/>
            <person name="Hao Y."/>
            <person name="Huang J."/>
            <person name="Zhao X.W."/>
            <person name="Ke S."/>
            <person name="Chen Y.Y."/>
            <person name="Wu W.L."/>
            <person name="Hsu J.L."/>
            <person name="Lin Y.F."/>
            <person name="Huang M.D."/>
            <person name="Li C.Y."/>
            <person name="Huang L."/>
            <person name="Wang Z.W."/>
            <person name="Zhao X."/>
            <person name="Zhong W.Y."/>
            <person name="Peng D.H."/>
            <person name="Ahmad S."/>
            <person name="Lan S."/>
            <person name="Zhang J.S."/>
            <person name="Tsai W.C."/>
            <person name="Van de Peer Y."/>
            <person name="Liu Z.J."/>
        </authorList>
    </citation>
    <scope>NUCLEOTIDE SEQUENCE</scope>
    <source>
        <strain evidence="1">CP</strain>
    </source>
</reference>
<reference evidence="1" key="2">
    <citation type="submission" date="2023-06" db="EMBL/GenBank/DDBJ databases">
        <authorList>
            <person name="Ma L."/>
            <person name="Liu K.-W."/>
            <person name="Li Z."/>
            <person name="Hsiao Y.-Y."/>
            <person name="Qi Y."/>
            <person name="Fu T."/>
            <person name="Tang G."/>
            <person name="Zhang D."/>
            <person name="Sun W.-H."/>
            <person name="Liu D.-K."/>
            <person name="Li Y."/>
            <person name="Chen G.-Z."/>
            <person name="Liu X.-D."/>
            <person name="Liao X.-Y."/>
            <person name="Jiang Y.-T."/>
            <person name="Yu X."/>
            <person name="Hao Y."/>
            <person name="Huang J."/>
            <person name="Zhao X.-W."/>
            <person name="Ke S."/>
            <person name="Chen Y.-Y."/>
            <person name="Wu W.-L."/>
            <person name="Hsu J.-L."/>
            <person name="Lin Y.-F."/>
            <person name="Huang M.-D."/>
            <person name="Li C.-Y."/>
            <person name="Huang L."/>
            <person name="Wang Z.-W."/>
            <person name="Zhao X."/>
            <person name="Zhong W.-Y."/>
            <person name="Peng D.-H."/>
            <person name="Ahmad S."/>
            <person name="Lan S."/>
            <person name="Zhang J.-S."/>
            <person name="Tsai W.-C."/>
            <person name="Van De Peer Y."/>
            <person name="Liu Z.-J."/>
        </authorList>
    </citation>
    <scope>NUCLEOTIDE SEQUENCE</scope>
    <source>
        <strain evidence="1">CP</strain>
        <tissue evidence="1">Leaves</tissue>
    </source>
</reference>
<name>A0AAV9F2C7_ACOCL</name>
<protein>
    <recommendedName>
        <fullName evidence="3">Disease resistance protein</fullName>
    </recommendedName>
</protein>
<dbReference type="AlphaFoldDB" id="A0AAV9F2C7"/>
<comment type="caution">
    <text evidence="1">The sequence shown here is derived from an EMBL/GenBank/DDBJ whole genome shotgun (WGS) entry which is preliminary data.</text>
</comment>
<dbReference type="Proteomes" id="UP001180020">
    <property type="component" value="Unassembled WGS sequence"/>
</dbReference>
<keyword evidence="2" id="KW-1185">Reference proteome</keyword>
<evidence type="ECO:0000313" key="2">
    <source>
        <dbReference type="Proteomes" id="UP001180020"/>
    </source>
</evidence>
<evidence type="ECO:0008006" key="3">
    <source>
        <dbReference type="Google" id="ProtNLM"/>
    </source>
</evidence>
<proteinExistence type="predicted"/>
<accession>A0AAV9F2C7</accession>
<gene>
    <name evidence="1" type="ORF">QJS10_CPB04g01807</name>
</gene>
<dbReference type="EMBL" id="JAUJYO010000004">
    <property type="protein sequence ID" value="KAK1318742.1"/>
    <property type="molecule type" value="Genomic_DNA"/>
</dbReference>
<evidence type="ECO:0000313" key="1">
    <source>
        <dbReference type="EMBL" id="KAK1318742.1"/>
    </source>
</evidence>
<sequence>MVRWSSLERLEVLNCPMLKALPLQGDKQSNLMELRGQREWWEKHEWRDRGRNYFNKTSQCSDAYHPSFLFRAYMFDAGDGGFKFNDSAEFKCHLRR</sequence>
<organism evidence="1 2">
    <name type="scientific">Acorus calamus</name>
    <name type="common">Sweet flag</name>
    <dbReference type="NCBI Taxonomy" id="4465"/>
    <lineage>
        <taxon>Eukaryota</taxon>
        <taxon>Viridiplantae</taxon>
        <taxon>Streptophyta</taxon>
        <taxon>Embryophyta</taxon>
        <taxon>Tracheophyta</taxon>
        <taxon>Spermatophyta</taxon>
        <taxon>Magnoliopsida</taxon>
        <taxon>Liliopsida</taxon>
        <taxon>Acoraceae</taxon>
        <taxon>Acorus</taxon>
    </lineage>
</organism>